<accession>A0A4V6PXD8</accession>
<dbReference type="AlphaFoldDB" id="A0A4V6PXD8"/>
<dbReference type="RefSeq" id="WP_133585152.1">
    <property type="nucleotide sequence ID" value="NZ_SNYV01000015.1"/>
</dbReference>
<dbReference type="Proteomes" id="UP000295292">
    <property type="component" value="Unassembled WGS sequence"/>
</dbReference>
<dbReference type="EMBL" id="SNYV01000015">
    <property type="protein sequence ID" value="TDQ76324.1"/>
    <property type="molecule type" value="Genomic_DNA"/>
</dbReference>
<sequence>MSKINYILFLVFFQLFLIGCDNADDLLNQHIKDGPLVYAGKIKEMGAQSGYYRIRVNLFPTTDANRSHCVLTWNTQGDTKDSMRVDYNEANFDVKMGGYFKVVEFVDLQGPLEIKAQNVDLFGNKSLVESISANIYGTDYVSALVNSPVKVSSKVDKVTFEDRVGAVGNIISYEKMDGSFTPEVFVKDKNYSLVDAKRGGVVRTKTRFLINETDIDTLDVTTFLETNIPTNDGIAVYEALLKTSPFSLDNERLTLLRQIEVFSDSFPKASFGQYLKVTDEASMDMEYTTPILYAYGRAFDKVMDEVKETQVAYGSVAVWLLYNMGYVVKTPSATFGIDVDHRWAEKLEPYLDFLCVTHNHVDHAHTKLMDAMNKKGKPVLSNFYDKDKKYYAKDAKSFTIGNIKIRTDITDHLRDPALPKFVTVFRVECGPDAGNFSMLHCGDSGFRPNEFTKVEGPLDLAVLRWGAPRENDILGTGSGQVEPKYAILSHLIELRHDPYPNGQASISQTLKHLPGVKCDNTIIPFWGEKMIWKNGQML</sequence>
<evidence type="ECO:0000313" key="2">
    <source>
        <dbReference type="Proteomes" id="UP000295292"/>
    </source>
</evidence>
<protein>
    <submittedName>
        <fullName evidence="1">Uncharacterized protein DUF4998</fullName>
    </submittedName>
</protein>
<dbReference type="InterPro" id="IPR036866">
    <property type="entry name" value="RibonucZ/Hydroxyglut_hydro"/>
</dbReference>
<evidence type="ECO:0000313" key="1">
    <source>
        <dbReference type="EMBL" id="TDQ76324.1"/>
    </source>
</evidence>
<dbReference type="OrthoDB" id="9794261at2"/>
<organism evidence="1 2">
    <name type="scientific">Sphingobacterium yanglingense</name>
    <dbReference type="NCBI Taxonomy" id="1437280"/>
    <lineage>
        <taxon>Bacteria</taxon>
        <taxon>Pseudomonadati</taxon>
        <taxon>Bacteroidota</taxon>
        <taxon>Sphingobacteriia</taxon>
        <taxon>Sphingobacteriales</taxon>
        <taxon>Sphingobacteriaceae</taxon>
        <taxon>Sphingobacterium</taxon>
    </lineage>
</organism>
<name>A0A4V6PXD8_9SPHI</name>
<gene>
    <name evidence="1" type="ORF">CLV99_2911</name>
</gene>
<dbReference type="Pfam" id="PF16389">
    <property type="entry name" value="DUF4998"/>
    <property type="match status" value="1"/>
</dbReference>
<keyword evidence="2" id="KW-1185">Reference proteome</keyword>
<dbReference type="SUPFAM" id="SSF56281">
    <property type="entry name" value="Metallo-hydrolase/oxidoreductase"/>
    <property type="match status" value="1"/>
</dbReference>
<comment type="caution">
    <text evidence="1">The sequence shown here is derived from an EMBL/GenBank/DDBJ whole genome shotgun (WGS) entry which is preliminary data.</text>
</comment>
<dbReference type="Gene3D" id="3.60.15.10">
    <property type="entry name" value="Ribonuclease Z/Hydroxyacylglutathione hydrolase-like"/>
    <property type="match status" value="1"/>
</dbReference>
<reference evidence="1 2" key="1">
    <citation type="submission" date="2019-03" db="EMBL/GenBank/DDBJ databases">
        <title>Genomic Encyclopedia of Archaeal and Bacterial Type Strains, Phase II (KMG-II): from individual species to whole genera.</title>
        <authorList>
            <person name="Goeker M."/>
        </authorList>
    </citation>
    <scope>NUCLEOTIDE SEQUENCE [LARGE SCALE GENOMIC DNA]</scope>
    <source>
        <strain evidence="1 2">DSM 28353</strain>
    </source>
</reference>
<dbReference type="PROSITE" id="PS51257">
    <property type="entry name" value="PROKAR_LIPOPROTEIN"/>
    <property type="match status" value="1"/>
</dbReference>
<proteinExistence type="predicted"/>